<reference evidence="4" key="1">
    <citation type="journal article" date="2019" name="Int. J. Syst. Evol. Microbiol.">
        <title>The Global Catalogue of Microorganisms (GCM) 10K type strain sequencing project: providing services to taxonomists for standard genome sequencing and annotation.</title>
        <authorList>
            <consortium name="The Broad Institute Genomics Platform"/>
            <consortium name="The Broad Institute Genome Sequencing Center for Infectious Disease"/>
            <person name="Wu L."/>
            <person name="Ma J."/>
        </authorList>
    </citation>
    <scope>NUCLEOTIDE SEQUENCE [LARGE SCALE GENOMIC DNA]</scope>
    <source>
        <strain evidence="4">CGMCC 1.15439</strain>
    </source>
</reference>
<evidence type="ECO:0000259" key="2">
    <source>
        <dbReference type="PROSITE" id="PS50994"/>
    </source>
</evidence>
<dbReference type="Gene3D" id="2.30.30.130">
    <property type="entry name" value="Transposase, Mu, C-terminal"/>
    <property type="match status" value="1"/>
</dbReference>
<dbReference type="InterPro" id="IPR036397">
    <property type="entry name" value="RNaseH_sf"/>
</dbReference>
<dbReference type="InterPro" id="IPR001584">
    <property type="entry name" value="Integrase_cat-core"/>
</dbReference>
<evidence type="ECO:0000256" key="1">
    <source>
        <dbReference type="SAM" id="MobiDB-lite"/>
    </source>
</evidence>
<dbReference type="PROSITE" id="PS50994">
    <property type="entry name" value="INTEGRASE"/>
    <property type="match status" value="1"/>
</dbReference>
<dbReference type="EMBL" id="BMJA01000002">
    <property type="protein sequence ID" value="GGA40656.1"/>
    <property type="molecule type" value="Genomic_DNA"/>
</dbReference>
<protein>
    <submittedName>
        <fullName evidence="3">Transposase</fullName>
    </submittedName>
</protein>
<dbReference type="SUPFAM" id="SSF50610">
    <property type="entry name" value="mu transposase, C-terminal domain"/>
    <property type="match status" value="1"/>
</dbReference>
<gene>
    <name evidence="3" type="primary">tniA</name>
    <name evidence="3" type="ORF">GCM10010981_32330</name>
</gene>
<dbReference type="Pfam" id="PF09299">
    <property type="entry name" value="Mu-transpos_C"/>
    <property type="match status" value="1"/>
</dbReference>
<feature type="compositionally biased region" description="Basic residues" evidence="1">
    <location>
        <begin position="502"/>
        <end position="512"/>
    </location>
</feature>
<dbReference type="Gene3D" id="3.30.420.10">
    <property type="entry name" value="Ribonuclease H-like superfamily/Ribonuclease H"/>
    <property type="match status" value="1"/>
</dbReference>
<feature type="compositionally biased region" description="Polar residues" evidence="1">
    <location>
        <begin position="513"/>
        <end position="522"/>
    </location>
</feature>
<evidence type="ECO:0000313" key="4">
    <source>
        <dbReference type="Proteomes" id="UP000620046"/>
    </source>
</evidence>
<dbReference type="InterPro" id="IPR009004">
    <property type="entry name" value="Transposase_Mu_C"/>
</dbReference>
<dbReference type="SUPFAM" id="SSF53098">
    <property type="entry name" value="Ribonuclease H-like"/>
    <property type="match status" value="1"/>
</dbReference>
<accession>A0ABQ1GC65</accession>
<feature type="domain" description="Integrase catalytic" evidence="2">
    <location>
        <begin position="157"/>
        <end position="358"/>
    </location>
</feature>
<name>A0ABQ1GC65_9GAMM</name>
<organism evidence="3 4">
    <name type="scientific">Dyella nitratireducens</name>
    <dbReference type="NCBI Taxonomy" id="1849580"/>
    <lineage>
        <taxon>Bacteria</taxon>
        <taxon>Pseudomonadati</taxon>
        <taxon>Pseudomonadota</taxon>
        <taxon>Gammaproteobacteria</taxon>
        <taxon>Lysobacterales</taxon>
        <taxon>Rhodanobacteraceae</taxon>
        <taxon>Dyella</taxon>
    </lineage>
</organism>
<sequence length="537" mass="62211">MVPQLEWDRALSLARAFEPYVEENCLPRKVTKEIAAQCGLSARQVLRYRAAYQRGATTTTLVRQKGGRPQGLRLLDYRVEQIIQHVITKHYALREKVSKEEVCERVRLLCRRLNLALPDPKTVVKRIREQNDYAFACKQLGTKVAKQSYEARPGKLIVDAPLKLVQIDHTLADILLVDENDPNRVIGRPWLTLAIDVSTRVVLGYFLSFNAPSSISVAMCLAHSMQPKMENFRDPLEWIMYGKPLRILVDNGKDFRSLALIRGCEQHGITLDWRPVRRPHYGAHIERLMGTFMQMVHTLPGTTFSNPQQRGDYPSEKRACLTLREFRAWLVEKICRSYHVRRHRALGKPPLLAWEHAFRCEDGSFDPPPTPMNREALWRDFFPFERRRLQRTGVQFKGTRYWHESFVSLIHPERYVMLHYDPDDLSRIWVRDDDDALIEAKAIAGRAKGEATRYTLSSDEQARLDRIQLEGYERADAIQQTAETRRRQRRRNEAIVAPPISRGKRGGRRNATRHTQTASDTSFIPLDRQSITVEVLS</sequence>
<comment type="caution">
    <text evidence="3">The sequence shown here is derived from an EMBL/GenBank/DDBJ whole genome shotgun (WGS) entry which is preliminary data.</text>
</comment>
<keyword evidence="4" id="KW-1185">Reference proteome</keyword>
<feature type="region of interest" description="Disordered" evidence="1">
    <location>
        <begin position="480"/>
        <end position="522"/>
    </location>
</feature>
<evidence type="ECO:0000313" key="3">
    <source>
        <dbReference type="EMBL" id="GGA40656.1"/>
    </source>
</evidence>
<dbReference type="InterPro" id="IPR015378">
    <property type="entry name" value="Transposase-like_Mu_C"/>
</dbReference>
<dbReference type="Proteomes" id="UP000620046">
    <property type="component" value="Unassembled WGS sequence"/>
</dbReference>
<proteinExistence type="predicted"/>
<dbReference type="InterPro" id="IPR012337">
    <property type="entry name" value="RNaseH-like_sf"/>
</dbReference>